<comment type="caution">
    <text evidence="2">The sequence shown here is derived from an EMBL/GenBank/DDBJ whole genome shotgun (WGS) entry which is preliminary data.</text>
</comment>
<name>A0A9X1FQZ5_9FLAO</name>
<protein>
    <recommendedName>
        <fullName evidence="4">Outer membrane protein beta-barrel domain-containing protein</fullName>
    </recommendedName>
</protein>
<evidence type="ECO:0008006" key="4">
    <source>
        <dbReference type="Google" id="ProtNLM"/>
    </source>
</evidence>
<gene>
    <name evidence="2" type="ORF">KXJ69_12590</name>
</gene>
<feature type="chain" id="PRO_5040846406" description="Outer membrane protein beta-barrel domain-containing protein" evidence="1">
    <location>
        <begin position="23"/>
        <end position="235"/>
    </location>
</feature>
<reference evidence="2" key="1">
    <citation type="submission" date="2021-07" db="EMBL/GenBank/DDBJ databases">
        <title>Aureisphaera sp. CAU 1614 isolated from sea sediment.</title>
        <authorList>
            <person name="Kim W."/>
        </authorList>
    </citation>
    <scope>NUCLEOTIDE SEQUENCE</scope>
    <source>
        <strain evidence="2">CAU 1614</strain>
    </source>
</reference>
<dbReference type="Pfam" id="PF19515">
    <property type="entry name" value="DUF6048"/>
    <property type="match status" value="1"/>
</dbReference>
<evidence type="ECO:0000313" key="2">
    <source>
        <dbReference type="EMBL" id="MBW2938947.1"/>
    </source>
</evidence>
<evidence type="ECO:0000313" key="3">
    <source>
        <dbReference type="Proteomes" id="UP001138686"/>
    </source>
</evidence>
<feature type="signal peptide" evidence="1">
    <location>
        <begin position="1"/>
        <end position="22"/>
    </location>
</feature>
<dbReference type="RefSeq" id="WP_219053477.1">
    <property type="nucleotide sequence ID" value="NZ_JAHWDP010000007.1"/>
</dbReference>
<dbReference type="InterPro" id="IPR046111">
    <property type="entry name" value="DUF6048"/>
</dbReference>
<evidence type="ECO:0000256" key="1">
    <source>
        <dbReference type="SAM" id="SignalP"/>
    </source>
</evidence>
<accession>A0A9X1FQZ5</accession>
<dbReference type="EMBL" id="JAHWDP010000007">
    <property type="protein sequence ID" value="MBW2938947.1"/>
    <property type="molecule type" value="Genomic_DNA"/>
</dbReference>
<dbReference type="AlphaFoldDB" id="A0A9X1FQZ5"/>
<keyword evidence="1" id="KW-0732">Signal</keyword>
<keyword evidence="3" id="KW-1185">Reference proteome</keyword>
<sequence length="235" mass="26380">MKTKYILLFSISMLCASFSMTAQETSETTTDTTKVATQKYGLRVGGDLSKLARTAFEDGYSGFEIVGDLRFSEKFYAAAEIGTETRDWDEDSLKATISGSYIKLGADYNAYNNWIGMNNAITAGLRYGFATFSEELTAYPVYTTDITFPTEIRTDPIEFSGLNASWIEFILGVKTEIFTNLYLGINVQVKRMISEKTPDNFDNLIVPGFNRTYDFSKFGVGYGYSLSYLIPIFKK</sequence>
<organism evidence="2 3">
    <name type="scientific">Halomarinibacterium sedimenti</name>
    <dbReference type="NCBI Taxonomy" id="2857106"/>
    <lineage>
        <taxon>Bacteria</taxon>
        <taxon>Pseudomonadati</taxon>
        <taxon>Bacteroidota</taxon>
        <taxon>Flavobacteriia</taxon>
        <taxon>Flavobacteriales</taxon>
        <taxon>Flavobacteriaceae</taxon>
        <taxon>Halomarinibacterium</taxon>
    </lineage>
</organism>
<dbReference type="Proteomes" id="UP001138686">
    <property type="component" value="Unassembled WGS sequence"/>
</dbReference>
<proteinExistence type="predicted"/>